<proteinExistence type="inferred from homology"/>
<gene>
    <name evidence="6" type="ORF">NXF25_014732</name>
</gene>
<protein>
    <submittedName>
        <fullName evidence="6">Cyclin N-terminal domain-containing protein 2</fullName>
    </submittedName>
</protein>
<dbReference type="Gene3D" id="1.10.472.10">
    <property type="entry name" value="Cyclin-like"/>
    <property type="match status" value="2"/>
</dbReference>
<dbReference type="InterPro" id="IPR036915">
    <property type="entry name" value="Cyclin-like_sf"/>
</dbReference>
<feature type="domain" description="Cyclin C-terminal" evidence="5">
    <location>
        <begin position="546"/>
        <end position="668"/>
    </location>
</feature>
<dbReference type="InterPro" id="IPR004367">
    <property type="entry name" value="Cyclin_C-dom"/>
</dbReference>
<dbReference type="FunFam" id="1.10.472.10:FF:000057">
    <property type="entry name" value="Cyclin N-terminal domain containing 2"/>
    <property type="match status" value="1"/>
</dbReference>
<keyword evidence="1 2" id="KW-0195">Cyclin</keyword>
<evidence type="ECO:0000313" key="7">
    <source>
        <dbReference type="Proteomes" id="UP001474421"/>
    </source>
</evidence>
<dbReference type="CDD" id="cd20542">
    <property type="entry name" value="CYCLIN_CNTD2"/>
    <property type="match status" value="1"/>
</dbReference>
<evidence type="ECO:0000259" key="5">
    <source>
        <dbReference type="SMART" id="SM01332"/>
    </source>
</evidence>
<feature type="region of interest" description="Disordered" evidence="3">
    <location>
        <begin position="184"/>
        <end position="203"/>
    </location>
</feature>
<evidence type="ECO:0000259" key="4">
    <source>
        <dbReference type="SMART" id="SM00385"/>
    </source>
</evidence>
<feature type="region of interest" description="Disordered" evidence="3">
    <location>
        <begin position="1"/>
        <end position="39"/>
    </location>
</feature>
<evidence type="ECO:0000313" key="6">
    <source>
        <dbReference type="EMBL" id="KAK9394204.1"/>
    </source>
</evidence>
<dbReference type="Pfam" id="PF02984">
    <property type="entry name" value="Cyclin_C"/>
    <property type="match status" value="1"/>
</dbReference>
<reference evidence="6 7" key="1">
    <citation type="journal article" date="2024" name="Proc. Natl. Acad. Sci. U.S.A.">
        <title>The genetic regulatory architecture and epigenomic basis for age-related changes in rattlesnake venom.</title>
        <authorList>
            <person name="Hogan M.P."/>
            <person name="Holding M.L."/>
            <person name="Nystrom G.S."/>
            <person name="Colston T.J."/>
            <person name="Bartlett D.A."/>
            <person name="Mason A.J."/>
            <person name="Ellsworth S.A."/>
            <person name="Rautsaw R.M."/>
            <person name="Lawrence K.C."/>
            <person name="Strickland J.L."/>
            <person name="He B."/>
            <person name="Fraser P."/>
            <person name="Margres M.J."/>
            <person name="Gilbert D.M."/>
            <person name="Gibbs H.L."/>
            <person name="Parkinson C.L."/>
            <person name="Rokyta D.R."/>
        </authorList>
    </citation>
    <scope>NUCLEOTIDE SEQUENCE [LARGE SCALE GENOMIC DNA]</scope>
    <source>
        <strain evidence="6">DRR0105</strain>
    </source>
</reference>
<dbReference type="SMART" id="SM01332">
    <property type="entry name" value="Cyclin_C"/>
    <property type="match status" value="1"/>
</dbReference>
<dbReference type="AlphaFoldDB" id="A0AAW1AWC2"/>
<keyword evidence="7" id="KW-1185">Reference proteome</keyword>
<evidence type="ECO:0000256" key="1">
    <source>
        <dbReference type="ARBA" id="ARBA00023127"/>
    </source>
</evidence>
<dbReference type="CDD" id="cd20537">
    <property type="entry name" value="CYCLIN_CCNO-like_rpt2"/>
    <property type="match status" value="1"/>
</dbReference>
<feature type="compositionally biased region" description="Basic and acidic residues" evidence="3">
    <location>
        <begin position="338"/>
        <end position="349"/>
    </location>
</feature>
<dbReference type="InterPro" id="IPR013763">
    <property type="entry name" value="Cyclin-like_dom"/>
</dbReference>
<evidence type="ECO:0000256" key="2">
    <source>
        <dbReference type="RuleBase" id="RU000383"/>
    </source>
</evidence>
<feature type="region of interest" description="Disordered" evidence="3">
    <location>
        <begin position="303"/>
        <end position="369"/>
    </location>
</feature>
<organism evidence="6 7">
    <name type="scientific">Crotalus adamanteus</name>
    <name type="common">Eastern diamondback rattlesnake</name>
    <dbReference type="NCBI Taxonomy" id="8729"/>
    <lineage>
        <taxon>Eukaryota</taxon>
        <taxon>Metazoa</taxon>
        <taxon>Chordata</taxon>
        <taxon>Craniata</taxon>
        <taxon>Vertebrata</taxon>
        <taxon>Euteleostomi</taxon>
        <taxon>Lepidosauria</taxon>
        <taxon>Squamata</taxon>
        <taxon>Bifurcata</taxon>
        <taxon>Unidentata</taxon>
        <taxon>Episquamata</taxon>
        <taxon>Toxicofera</taxon>
        <taxon>Serpentes</taxon>
        <taxon>Colubroidea</taxon>
        <taxon>Viperidae</taxon>
        <taxon>Crotalinae</taxon>
        <taxon>Crotalus</taxon>
    </lineage>
</organism>
<name>A0AAW1AWC2_CROAD</name>
<accession>A0AAW1AWC2</accession>
<dbReference type="InterPro" id="IPR006671">
    <property type="entry name" value="Cyclin_N"/>
</dbReference>
<dbReference type="Pfam" id="PF00134">
    <property type="entry name" value="Cyclin_N"/>
    <property type="match status" value="1"/>
</dbReference>
<feature type="domain" description="Cyclin-like" evidence="4">
    <location>
        <begin position="453"/>
        <end position="537"/>
    </location>
</feature>
<comment type="similarity">
    <text evidence="2">Belongs to the cyclin family.</text>
</comment>
<sequence length="683" mass="75083">MAAGPCLGRKGGLVSRHLSPYPTSPVWLGQGRSRPGRLQPLGLCQGSPGSAELLQGARKPPRPEQPLLPICVASQAGTGGRHLMGWRTAKAPKCTFALPDPPGDLSRPETLVPPGVLESARDFCQSHDCSGLHGEPSFYKTGGGAGGHRPGCKYPWRPWLPSHIFSCGLPVTIARFHCADPPSGPFPDPMSRKERAGAPPVNRSPLSLKELQDSQSAALLQPAYLCPAACAGWLPSGTPAQSLLRAGWASPSYSRPTTWPFQHTRSAGSPRASLAFWVCPEYSAEEAPRIAVRLPREELLCPGLAGPGGTSPHVTLGAMAGPERRPRTLQLQRAALSVDEKREPLKSKSNEGQSTEKASGKKKGLQSYEEQAEKRRVLCPQALPEAPLPRERVVPASLAQELPQAMLRMDMALEREYALDIFSNLMQKQPSYAFQGFDLPRSVTVEMRALLVDWLVQVHEYLNLADETLHLAVHLMNSYMRTSHVRIPHLQLLSATCLFLACKLEEHTCPEPAQLCFMMENSCTRKDLLRMERKILARLRFELHYANPVHLSRLLAEAAHCTLEVQFLALYFLESSLLEVDCLCFEPAQLSFAALSLAHRLTCEARIKDMDALQEHVPKFHVYSEAELSAVFPYMAKAVLQGGNASLRAIFLKYSRPQKLCVSTNPAIAASKFLSHFLRDPTP</sequence>
<dbReference type="PANTHER" id="PTHR10177">
    <property type="entry name" value="CYCLINS"/>
    <property type="match status" value="1"/>
</dbReference>
<dbReference type="Proteomes" id="UP001474421">
    <property type="component" value="Unassembled WGS sequence"/>
</dbReference>
<feature type="domain" description="Cyclin-like" evidence="4">
    <location>
        <begin position="549"/>
        <end position="637"/>
    </location>
</feature>
<comment type="caution">
    <text evidence="6">The sequence shown here is derived from an EMBL/GenBank/DDBJ whole genome shotgun (WGS) entry which is preliminary data.</text>
</comment>
<evidence type="ECO:0000256" key="3">
    <source>
        <dbReference type="SAM" id="MobiDB-lite"/>
    </source>
</evidence>
<dbReference type="InterPro" id="IPR039361">
    <property type="entry name" value="Cyclin"/>
</dbReference>
<dbReference type="SMART" id="SM00385">
    <property type="entry name" value="CYCLIN"/>
    <property type="match status" value="2"/>
</dbReference>
<dbReference type="EMBL" id="JAOTOJ010000011">
    <property type="protein sequence ID" value="KAK9394204.1"/>
    <property type="molecule type" value="Genomic_DNA"/>
</dbReference>
<dbReference type="SUPFAM" id="SSF47954">
    <property type="entry name" value="Cyclin-like"/>
    <property type="match status" value="2"/>
</dbReference>